<sequence>MSRNGSSPAAQSIASWKACQLVRTVMEIKKRHGPVYEPHSGKRKVGRDDTLGASTTREPYYTLEHPGTGSDYLNAGYPALGNHNAWSELSGDQPLAPCTRPCGRIKSPNNPSGGLWQIPPRIGNVEP</sequence>
<comment type="caution">
    <text evidence="2">The sequence shown here is derived from an EMBL/GenBank/DDBJ whole genome shotgun (WGS) entry which is preliminary data.</text>
</comment>
<organism evidence="2 3">
    <name type="scientific">Puccinia striiformis f. sp. tritici PST-78</name>
    <dbReference type="NCBI Taxonomy" id="1165861"/>
    <lineage>
        <taxon>Eukaryota</taxon>
        <taxon>Fungi</taxon>
        <taxon>Dikarya</taxon>
        <taxon>Basidiomycota</taxon>
        <taxon>Pucciniomycotina</taxon>
        <taxon>Pucciniomycetes</taxon>
        <taxon>Pucciniales</taxon>
        <taxon>Pucciniaceae</taxon>
        <taxon>Puccinia</taxon>
    </lineage>
</organism>
<gene>
    <name evidence="2" type="ORF">PSTG_08192</name>
</gene>
<name>A0A0L0VGU2_9BASI</name>
<proteinExistence type="predicted"/>
<dbReference type="AlphaFoldDB" id="A0A0L0VGU2"/>
<dbReference type="Proteomes" id="UP000054564">
    <property type="component" value="Unassembled WGS sequence"/>
</dbReference>
<feature type="region of interest" description="Disordered" evidence="1">
    <location>
        <begin position="101"/>
        <end position="127"/>
    </location>
</feature>
<accession>A0A0L0VGU2</accession>
<feature type="region of interest" description="Disordered" evidence="1">
    <location>
        <begin position="32"/>
        <end position="65"/>
    </location>
</feature>
<evidence type="ECO:0000313" key="2">
    <source>
        <dbReference type="EMBL" id="KNE98453.1"/>
    </source>
</evidence>
<evidence type="ECO:0000313" key="3">
    <source>
        <dbReference type="Proteomes" id="UP000054564"/>
    </source>
</evidence>
<evidence type="ECO:0000256" key="1">
    <source>
        <dbReference type="SAM" id="MobiDB-lite"/>
    </source>
</evidence>
<keyword evidence="3" id="KW-1185">Reference proteome</keyword>
<reference evidence="3" key="1">
    <citation type="submission" date="2014-03" db="EMBL/GenBank/DDBJ databases">
        <title>The Genome Sequence of Puccinia striiformis f. sp. tritici PST-78.</title>
        <authorList>
            <consortium name="The Broad Institute Genome Sequencing Platform"/>
            <person name="Cuomo C."/>
            <person name="Hulbert S."/>
            <person name="Chen X."/>
            <person name="Walker B."/>
            <person name="Young S.K."/>
            <person name="Zeng Q."/>
            <person name="Gargeya S."/>
            <person name="Fitzgerald M."/>
            <person name="Haas B."/>
            <person name="Abouelleil A."/>
            <person name="Alvarado L."/>
            <person name="Arachchi H.M."/>
            <person name="Berlin A.M."/>
            <person name="Chapman S.B."/>
            <person name="Goldberg J."/>
            <person name="Griggs A."/>
            <person name="Gujja S."/>
            <person name="Hansen M."/>
            <person name="Howarth C."/>
            <person name="Imamovic A."/>
            <person name="Larimer J."/>
            <person name="McCowan C."/>
            <person name="Montmayeur A."/>
            <person name="Murphy C."/>
            <person name="Neiman D."/>
            <person name="Pearson M."/>
            <person name="Priest M."/>
            <person name="Roberts A."/>
            <person name="Saif S."/>
            <person name="Shea T."/>
            <person name="Sisk P."/>
            <person name="Sykes S."/>
            <person name="Wortman J."/>
            <person name="Nusbaum C."/>
            <person name="Birren B."/>
        </authorList>
    </citation>
    <scope>NUCLEOTIDE SEQUENCE [LARGE SCALE GENOMIC DNA]</scope>
    <source>
        <strain evidence="3">race PST-78</strain>
    </source>
</reference>
<dbReference type="EMBL" id="AJIL01000056">
    <property type="protein sequence ID" value="KNE98453.1"/>
    <property type="molecule type" value="Genomic_DNA"/>
</dbReference>
<protein>
    <submittedName>
        <fullName evidence="2">Uncharacterized protein</fullName>
    </submittedName>
</protein>